<evidence type="ECO:0000313" key="4">
    <source>
        <dbReference type="Proteomes" id="UP001642484"/>
    </source>
</evidence>
<gene>
    <name evidence="3" type="ORF">CCMP2556_LOCUS51821</name>
</gene>
<dbReference type="Pfam" id="PF00025">
    <property type="entry name" value="Arf"/>
    <property type="match status" value="1"/>
</dbReference>
<dbReference type="Proteomes" id="UP001642484">
    <property type="component" value="Unassembled WGS sequence"/>
</dbReference>
<dbReference type="EMBL" id="CAXAMN010027584">
    <property type="protein sequence ID" value="CAK9111682.1"/>
    <property type="molecule type" value="Genomic_DNA"/>
</dbReference>
<dbReference type="InterPro" id="IPR006689">
    <property type="entry name" value="Small_GTPase_ARF/SAR"/>
</dbReference>
<evidence type="ECO:0000313" key="3">
    <source>
        <dbReference type="EMBL" id="CAK9111682.1"/>
    </source>
</evidence>
<dbReference type="InterPro" id="IPR027417">
    <property type="entry name" value="P-loop_NTPase"/>
</dbReference>
<evidence type="ECO:0000256" key="1">
    <source>
        <dbReference type="ARBA" id="ARBA00022741"/>
    </source>
</evidence>
<evidence type="ECO:0000256" key="2">
    <source>
        <dbReference type="ARBA" id="ARBA00023134"/>
    </source>
</evidence>
<accession>A0ABP0SH24</accession>
<keyword evidence="2" id="KW-0342">GTP-binding</keyword>
<name>A0ABP0SH24_9DINO</name>
<organism evidence="3 4">
    <name type="scientific">Durusdinium trenchii</name>
    <dbReference type="NCBI Taxonomy" id="1381693"/>
    <lineage>
        <taxon>Eukaryota</taxon>
        <taxon>Sar</taxon>
        <taxon>Alveolata</taxon>
        <taxon>Dinophyceae</taxon>
        <taxon>Suessiales</taxon>
        <taxon>Symbiodiniaceae</taxon>
        <taxon>Durusdinium</taxon>
    </lineage>
</organism>
<keyword evidence="1" id="KW-0547">Nucleotide-binding</keyword>
<comment type="caution">
    <text evidence="3">The sequence shown here is derived from an EMBL/GenBank/DDBJ whole genome shotgun (WGS) entry which is preliminary data.</text>
</comment>
<dbReference type="Gene3D" id="3.40.50.300">
    <property type="entry name" value="P-loop containing nucleotide triphosphate hydrolases"/>
    <property type="match status" value="1"/>
</dbReference>
<proteinExistence type="predicted"/>
<sequence>MLVKMPRSLCYCYYSIGLSTGTLRQRSVTGMGSSQSADGGNVKELKVVVVGMPNAGAKSLVARWTTDAWLEKPEKNDPGWQPLMRPFDKTQLHLLAVGSTVGLWQEHISTADVLVFVVDGSDEFDEAAFSESFNKAAFALKEEAPVVILVNKVDADPDDDSKEAAMRVADSPGSAVQAKCSAAVASCAVSQSVRQCKALLSSAKSGFGCEEAIRAICGVRLVF</sequence>
<protein>
    <submittedName>
        <fullName evidence="3">Uncharacterized protein</fullName>
    </submittedName>
</protein>
<dbReference type="SUPFAM" id="SSF52540">
    <property type="entry name" value="P-loop containing nucleoside triphosphate hydrolases"/>
    <property type="match status" value="1"/>
</dbReference>
<keyword evidence="4" id="KW-1185">Reference proteome</keyword>
<reference evidence="3 4" key="1">
    <citation type="submission" date="2024-02" db="EMBL/GenBank/DDBJ databases">
        <authorList>
            <person name="Chen Y."/>
            <person name="Shah S."/>
            <person name="Dougan E. K."/>
            <person name="Thang M."/>
            <person name="Chan C."/>
        </authorList>
    </citation>
    <scope>NUCLEOTIDE SEQUENCE [LARGE SCALE GENOMIC DNA]</scope>
</reference>